<reference evidence="2" key="1">
    <citation type="submission" date="2024-06" db="EMBL/GenBank/DDBJ databases">
        <title>Draft genome sequence of Microbacterium sp. strain A8/3-1, isolated from Oxytropis tragacanthoides Fisch. ex DC. Root nodules in the Altai region of Russia.</title>
        <authorList>
            <person name="Sazanova A."/>
            <person name="Guro P."/>
            <person name="Kuznetsova I."/>
            <person name="Belimov A."/>
            <person name="Safronova V."/>
        </authorList>
    </citation>
    <scope>NUCLEOTIDE SEQUENCE</scope>
    <source>
        <strain evidence="2">A8/3-1</strain>
    </source>
</reference>
<feature type="transmembrane region" description="Helical" evidence="1">
    <location>
        <begin position="12"/>
        <end position="33"/>
    </location>
</feature>
<dbReference type="Pfam" id="PF13196">
    <property type="entry name" value="DUF4012"/>
    <property type="match status" value="1"/>
</dbReference>
<sequence length="587" mass="60604">MSDGRLPRRRRWIGWTVGLVLTLLVLAIGWVAIRGIGAVSDLQLVAKGASQLKDAIAEGDLDGAEPIAESIAGNARSARDLTSDPVWQAFGYVPWLGPNFRAVSDVAEIADDVSADALAPLLGVAADFDLGSLGFADGAIDLEPFAEIEKPLGAASAALTGAEQRAQQIDADATLPPLAEAVRELRGSVTEAATVVGSLHGAAVLLPTMLGGDGPRDYVLAMQNNAELRSSGGIIGSIALLHAEGGRITLGTQASTRDFPGLDTALPLSESTVALFDDRPGRYLQNITSIPDFAEAGATIAARWQGRFGGEIDGVIAVDAVVAEHLMEATGDLSFGPFTATPETIISILLSEIYAAVPDPAAQDDVFAQAASGLFGAALSGGDTKALIGALAESAGEGRIRIWSAHEDEEAVLTASALGGTIPKDSADATYVGVLMNDTTGAKMDYYTRASVVTAIGSCQGEATTQVRVTWTNTAPSDAATSLPPYVTGAGYYGVPAGSVRTLIAVYGPEGATPSHIDRDGDEESVQTAMLGDRSVVQHEVLLAPGESTTITVEFQGDGAGQRLTEAIVTPLIEAPEISREELRCGS</sequence>
<keyword evidence="1" id="KW-0472">Membrane</keyword>
<name>A0AAU7VZK8_9MICO</name>
<dbReference type="RefSeq" id="WP_350352682.1">
    <property type="nucleotide sequence ID" value="NZ_CP158357.1"/>
</dbReference>
<protein>
    <submittedName>
        <fullName evidence="2">DUF4012 domain-containing protein</fullName>
    </submittedName>
</protein>
<proteinExistence type="predicted"/>
<gene>
    <name evidence="2" type="ORF">ABS642_06505</name>
</gene>
<keyword evidence="1" id="KW-0812">Transmembrane</keyword>
<evidence type="ECO:0000313" key="2">
    <source>
        <dbReference type="EMBL" id="XBX79733.1"/>
    </source>
</evidence>
<organism evidence="2">
    <name type="scientific">Microbacterium sp. A8/3-1</name>
    <dbReference type="NCBI Taxonomy" id="3160749"/>
    <lineage>
        <taxon>Bacteria</taxon>
        <taxon>Bacillati</taxon>
        <taxon>Actinomycetota</taxon>
        <taxon>Actinomycetes</taxon>
        <taxon>Micrococcales</taxon>
        <taxon>Microbacteriaceae</taxon>
        <taxon>Microbacterium</taxon>
    </lineage>
</organism>
<dbReference type="InterPro" id="IPR025101">
    <property type="entry name" value="DUF4012"/>
</dbReference>
<dbReference type="EMBL" id="CP158357">
    <property type="protein sequence ID" value="XBX79733.1"/>
    <property type="molecule type" value="Genomic_DNA"/>
</dbReference>
<accession>A0AAU7VZK8</accession>
<dbReference type="AlphaFoldDB" id="A0AAU7VZK8"/>
<keyword evidence="1" id="KW-1133">Transmembrane helix</keyword>
<evidence type="ECO:0000256" key="1">
    <source>
        <dbReference type="SAM" id="Phobius"/>
    </source>
</evidence>